<sequence length="343" mass="40091">MARHRELTRDERLHCRILRDEGHTYPYIASRLNCTLRQAQYTGNAMQTTPQKKKKTGRLQKLTPERLDEVILWIQQSLERRCLNYHNICGILDLGVCGETLRLSLKARGMTSHPAAQKPPILTSHRSKRLNWARARQNWSADDWRRVIFSDEAFFRSGWHRMPYILRFGDERYHKTAVIGQSTQRKGIMAWACFAGDKKGPLVIWDHNWGTLKSSTFIEHIVPKIDQFNIDLWDNYQIDALLMQDGAPCHWSYETTEELEGLDIVKTDHPPISPDLNPQENVWNWLEEYVSERCHSGIRNHELACIVQEGWHALPANILENLVCSMPRRVQEVIERDGRATQY</sequence>
<dbReference type="InterPro" id="IPR052338">
    <property type="entry name" value="Transposase_5"/>
</dbReference>
<dbReference type="STRING" id="60172.A0A1V6RB29"/>
<evidence type="ECO:0000313" key="3">
    <source>
        <dbReference type="Proteomes" id="UP000191612"/>
    </source>
</evidence>
<dbReference type="InterPro" id="IPR036397">
    <property type="entry name" value="RNaseH_sf"/>
</dbReference>
<accession>A0A1V6RB29</accession>
<dbReference type="AlphaFoldDB" id="A0A1V6RB29"/>
<dbReference type="PANTHER" id="PTHR23022">
    <property type="entry name" value="TRANSPOSABLE ELEMENT-RELATED"/>
    <property type="match status" value="1"/>
</dbReference>
<gene>
    <name evidence="2" type="ORF">PENSOL_c008G12033</name>
</gene>
<dbReference type="InterPro" id="IPR038717">
    <property type="entry name" value="Tc1-like_DDE_dom"/>
</dbReference>
<reference evidence="3" key="1">
    <citation type="journal article" date="2017" name="Nat. Microbiol.">
        <title>Global analysis of biosynthetic gene clusters reveals vast potential of secondary metabolite production in Penicillium species.</title>
        <authorList>
            <person name="Nielsen J.C."/>
            <person name="Grijseels S."/>
            <person name="Prigent S."/>
            <person name="Ji B."/>
            <person name="Dainat J."/>
            <person name="Nielsen K.F."/>
            <person name="Frisvad J.C."/>
            <person name="Workman M."/>
            <person name="Nielsen J."/>
        </authorList>
    </citation>
    <scope>NUCLEOTIDE SEQUENCE [LARGE SCALE GENOMIC DNA]</scope>
    <source>
        <strain evidence="3">IBT 29525</strain>
    </source>
</reference>
<dbReference type="Gene3D" id="3.30.420.10">
    <property type="entry name" value="Ribonuclease H-like superfamily/Ribonuclease H"/>
    <property type="match status" value="1"/>
</dbReference>
<dbReference type="EMBL" id="MDYO01000008">
    <property type="protein sequence ID" value="OQD98750.1"/>
    <property type="molecule type" value="Genomic_DNA"/>
</dbReference>
<keyword evidence="3" id="KW-1185">Reference proteome</keyword>
<dbReference type="Pfam" id="PF13358">
    <property type="entry name" value="DDE_3"/>
    <property type="match status" value="1"/>
</dbReference>
<dbReference type="PANTHER" id="PTHR23022:SF135">
    <property type="entry name" value="SI:DKEY-77F5.3"/>
    <property type="match status" value="1"/>
</dbReference>
<feature type="domain" description="Tc1-like transposase DDE" evidence="1">
    <location>
        <begin position="147"/>
        <end position="293"/>
    </location>
</feature>
<evidence type="ECO:0000259" key="1">
    <source>
        <dbReference type="Pfam" id="PF13358"/>
    </source>
</evidence>
<comment type="caution">
    <text evidence="2">The sequence shown here is derived from an EMBL/GenBank/DDBJ whole genome shotgun (WGS) entry which is preliminary data.</text>
</comment>
<protein>
    <recommendedName>
        <fullName evidence="1">Tc1-like transposase DDE domain-containing protein</fullName>
    </recommendedName>
</protein>
<proteinExistence type="predicted"/>
<dbReference type="GO" id="GO:0003676">
    <property type="term" value="F:nucleic acid binding"/>
    <property type="evidence" value="ECO:0007669"/>
    <property type="project" value="InterPro"/>
</dbReference>
<name>A0A1V6RB29_9EURO</name>
<dbReference type="Proteomes" id="UP000191612">
    <property type="component" value="Unassembled WGS sequence"/>
</dbReference>
<evidence type="ECO:0000313" key="2">
    <source>
        <dbReference type="EMBL" id="OQD98750.1"/>
    </source>
</evidence>
<organism evidence="2 3">
    <name type="scientific">Penicillium solitum</name>
    <dbReference type="NCBI Taxonomy" id="60172"/>
    <lineage>
        <taxon>Eukaryota</taxon>
        <taxon>Fungi</taxon>
        <taxon>Dikarya</taxon>
        <taxon>Ascomycota</taxon>
        <taxon>Pezizomycotina</taxon>
        <taxon>Eurotiomycetes</taxon>
        <taxon>Eurotiomycetidae</taxon>
        <taxon>Eurotiales</taxon>
        <taxon>Aspergillaceae</taxon>
        <taxon>Penicillium</taxon>
    </lineage>
</organism>